<accession>A0AA86NR54</accession>
<keyword evidence="1" id="KW-1133">Transmembrane helix</keyword>
<keyword evidence="5" id="KW-1185">Reference proteome</keyword>
<keyword evidence="1" id="KW-0472">Membrane</keyword>
<proteinExistence type="predicted"/>
<gene>
    <name evidence="3" type="ORF">HINF_LOCUS12567</name>
    <name evidence="4" type="ORF">HINF_LOCUS73063</name>
</gene>
<dbReference type="EMBL" id="CAXDID020000591">
    <property type="protein sequence ID" value="CAL6105023.1"/>
    <property type="molecule type" value="Genomic_DNA"/>
</dbReference>
<evidence type="ECO:0000313" key="3">
    <source>
        <dbReference type="EMBL" id="CAI9924922.1"/>
    </source>
</evidence>
<protein>
    <submittedName>
        <fullName evidence="4">Hypothetical_protein</fullName>
    </submittedName>
</protein>
<keyword evidence="2" id="KW-0732">Signal</keyword>
<feature type="chain" id="PRO_5041637069" evidence="2">
    <location>
        <begin position="24"/>
        <end position="115"/>
    </location>
</feature>
<evidence type="ECO:0000256" key="2">
    <source>
        <dbReference type="SAM" id="SignalP"/>
    </source>
</evidence>
<sequence>MPKMRGSLLVVYHLLCNIQVIYASPVLSAELLSRISMAMGMPLSSLQDWKAATALVLIDYKNLDLYRKIIQSVQIPSYIFICGFLWYACEELQLCQVKRSLIIFSYHKYMENRMY</sequence>
<evidence type="ECO:0000256" key="1">
    <source>
        <dbReference type="SAM" id="Phobius"/>
    </source>
</evidence>
<evidence type="ECO:0000313" key="4">
    <source>
        <dbReference type="EMBL" id="CAL6105023.1"/>
    </source>
</evidence>
<dbReference type="AlphaFoldDB" id="A0AA86NR54"/>
<feature type="transmembrane region" description="Helical" evidence="1">
    <location>
        <begin position="69"/>
        <end position="89"/>
    </location>
</feature>
<comment type="caution">
    <text evidence="3">The sequence shown here is derived from an EMBL/GenBank/DDBJ whole genome shotgun (WGS) entry which is preliminary data.</text>
</comment>
<name>A0AA86NR54_9EUKA</name>
<dbReference type="Proteomes" id="UP001642409">
    <property type="component" value="Unassembled WGS sequence"/>
</dbReference>
<reference evidence="3" key="1">
    <citation type="submission" date="2023-06" db="EMBL/GenBank/DDBJ databases">
        <authorList>
            <person name="Kurt Z."/>
        </authorList>
    </citation>
    <scope>NUCLEOTIDE SEQUENCE</scope>
</reference>
<organism evidence="3">
    <name type="scientific">Hexamita inflata</name>
    <dbReference type="NCBI Taxonomy" id="28002"/>
    <lineage>
        <taxon>Eukaryota</taxon>
        <taxon>Metamonada</taxon>
        <taxon>Diplomonadida</taxon>
        <taxon>Hexamitidae</taxon>
        <taxon>Hexamitinae</taxon>
        <taxon>Hexamita</taxon>
    </lineage>
</organism>
<feature type="signal peptide" evidence="2">
    <location>
        <begin position="1"/>
        <end position="23"/>
    </location>
</feature>
<evidence type="ECO:0000313" key="5">
    <source>
        <dbReference type="Proteomes" id="UP001642409"/>
    </source>
</evidence>
<dbReference type="EMBL" id="CATOUU010000330">
    <property type="protein sequence ID" value="CAI9924922.1"/>
    <property type="molecule type" value="Genomic_DNA"/>
</dbReference>
<keyword evidence="1" id="KW-0812">Transmembrane</keyword>
<reference evidence="4 5" key="2">
    <citation type="submission" date="2024-07" db="EMBL/GenBank/DDBJ databases">
        <authorList>
            <person name="Akdeniz Z."/>
        </authorList>
    </citation>
    <scope>NUCLEOTIDE SEQUENCE [LARGE SCALE GENOMIC DNA]</scope>
</reference>